<proteinExistence type="predicted"/>
<sequence>MYLYMFMDGIWMYATDLIKFIVVMVSVIRVRGYYVARRVF</sequence>
<name>A0A0F3ND58_9RICK</name>
<evidence type="ECO:0000313" key="3">
    <source>
        <dbReference type="Proteomes" id="UP000033546"/>
    </source>
</evidence>
<organism evidence="2 3">
    <name type="scientific">Ehrlichia cf. muris str. EmCRT</name>
    <dbReference type="NCBI Taxonomy" id="1359167"/>
    <lineage>
        <taxon>Bacteria</taxon>
        <taxon>Pseudomonadati</taxon>
        <taxon>Pseudomonadota</taxon>
        <taxon>Alphaproteobacteria</taxon>
        <taxon>Rickettsiales</taxon>
        <taxon>Anaplasmataceae</taxon>
        <taxon>Ehrlichia</taxon>
    </lineage>
</organism>
<keyword evidence="1" id="KW-0472">Membrane</keyword>
<dbReference type="Proteomes" id="UP000033546">
    <property type="component" value="Unassembled WGS sequence"/>
</dbReference>
<dbReference type="AlphaFoldDB" id="A0A0F3ND58"/>
<reference evidence="2 3" key="1">
    <citation type="submission" date="2015-02" db="EMBL/GenBank/DDBJ databases">
        <title>Genome Sequencing of Rickettsiales.</title>
        <authorList>
            <person name="Daugherty S.C."/>
            <person name="Su Q."/>
            <person name="Abolude K."/>
            <person name="Beier-Sexton M."/>
            <person name="Carlyon J.A."/>
            <person name="Carter R."/>
            <person name="Day N.P."/>
            <person name="Dumler S.J."/>
            <person name="Dyachenko V."/>
            <person name="Godinez A."/>
            <person name="Kurtti T.J."/>
            <person name="Lichay M."/>
            <person name="Mullins K.E."/>
            <person name="Ott S."/>
            <person name="Pappas-Brown V."/>
            <person name="Paris D.H."/>
            <person name="Patel P."/>
            <person name="Richards A.L."/>
            <person name="Sadzewicz L."/>
            <person name="Sears K."/>
            <person name="Seidman D."/>
            <person name="Sengamalay N."/>
            <person name="Stenos J."/>
            <person name="Tallon L.J."/>
            <person name="Vincent G."/>
            <person name="Fraser C.M."/>
            <person name="Munderloh U."/>
            <person name="Dunning-Hotopp J.C."/>
        </authorList>
    </citation>
    <scope>NUCLEOTIDE SEQUENCE [LARGE SCALE GENOMIC DNA]</scope>
    <source>
        <strain evidence="2 3">EmCRT</strain>
    </source>
</reference>
<feature type="transmembrane region" description="Helical" evidence="1">
    <location>
        <begin position="12"/>
        <end position="30"/>
    </location>
</feature>
<gene>
    <name evidence="2" type="ORF">EMUCRT_0567</name>
</gene>
<accession>A0A0F3ND58</accession>
<evidence type="ECO:0000256" key="1">
    <source>
        <dbReference type="SAM" id="Phobius"/>
    </source>
</evidence>
<keyword evidence="1" id="KW-1133">Transmembrane helix</keyword>
<keyword evidence="1" id="KW-0812">Transmembrane</keyword>
<dbReference type="EMBL" id="LANU01000002">
    <property type="protein sequence ID" value="KJV65622.1"/>
    <property type="molecule type" value="Genomic_DNA"/>
</dbReference>
<evidence type="ECO:0000313" key="2">
    <source>
        <dbReference type="EMBL" id="KJV65622.1"/>
    </source>
</evidence>
<comment type="caution">
    <text evidence="2">The sequence shown here is derived from an EMBL/GenBank/DDBJ whole genome shotgun (WGS) entry which is preliminary data.</text>
</comment>
<protein>
    <submittedName>
        <fullName evidence="2">Putative membrane protein</fullName>
    </submittedName>
</protein>